<proteinExistence type="predicted"/>
<evidence type="ECO:0000256" key="2">
    <source>
        <dbReference type="SAM" id="Phobius"/>
    </source>
</evidence>
<feature type="compositionally biased region" description="Polar residues" evidence="1">
    <location>
        <begin position="165"/>
        <end position="175"/>
    </location>
</feature>
<reference evidence="4" key="1">
    <citation type="submission" date="2020-05" db="EMBL/GenBank/DDBJ databases">
        <authorList>
            <person name="Chiriac C."/>
            <person name="Salcher M."/>
            <person name="Ghai R."/>
            <person name="Kavagutti S V."/>
        </authorList>
    </citation>
    <scope>NUCLEOTIDE SEQUENCE</scope>
</reference>
<name>A0A6J6ISB2_9ZZZZ</name>
<dbReference type="EMBL" id="CAEZWA010000007">
    <property type="protein sequence ID" value="CAB4637988.1"/>
    <property type="molecule type" value="Genomic_DNA"/>
</dbReference>
<sequence length="175" mass="18638">MGFLLGALALIAAGANWLQVSLENVAGQEKDRYFTGFESFGYVLPLILVYLAGLLFVSITQGKLRGFGSIITLAAAAVLLTLWSIDFSSQDISGITASLEKATGVTGSAIENQIDVTFLSMALISGALFGLMIVTALIITVERCRVEESKQKKSKRASAPKGTQKDSISLWDNQG</sequence>
<dbReference type="InterPro" id="IPR019051">
    <property type="entry name" value="Trp_biosyn_TM_oprn/chp"/>
</dbReference>
<dbReference type="Pfam" id="PF09534">
    <property type="entry name" value="Trp_oprn_chp"/>
    <property type="match status" value="1"/>
</dbReference>
<protein>
    <submittedName>
        <fullName evidence="4">Unannotated protein</fullName>
    </submittedName>
</protein>
<evidence type="ECO:0000313" key="4">
    <source>
        <dbReference type="EMBL" id="CAB4627542.1"/>
    </source>
</evidence>
<feature type="region of interest" description="Disordered" evidence="1">
    <location>
        <begin position="148"/>
        <end position="175"/>
    </location>
</feature>
<organism evidence="4">
    <name type="scientific">freshwater metagenome</name>
    <dbReference type="NCBI Taxonomy" id="449393"/>
    <lineage>
        <taxon>unclassified sequences</taxon>
        <taxon>metagenomes</taxon>
        <taxon>ecological metagenomes</taxon>
    </lineage>
</organism>
<evidence type="ECO:0000313" key="5">
    <source>
        <dbReference type="EMBL" id="CAB4637988.1"/>
    </source>
</evidence>
<evidence type="ECO:0000313" key="3">
    <source>
        <dbReference type="EMBL" id="CAB4547678.1"/>
    </source>
</evidence>
<accession>A0A6J6ISB2</accession>
<feature type="transmembrane region" description="Helical" evidence="2">
    <location>
        <begin position="118"/>
        <end position="141"/>
    </location>
</feature>
<dbReference type="AlphaFoldDB" id="A0A6J6ISB2"/>
<keyword evidence="2" id="KW-0472">Membrane</keyword>
<feature type="transmembrane region" description="Helical" evidence="2">
    <location>
        <begin position="66"/>
        <end position="85"/>
    </location>
</feature>
<keyword evidence="2" id="KW-1133">Transmembrane helix</keyword>
<dbReference type="EMBL" id="CAEZSZ010000002">
    <property type="protein sequence ID" value="CAB4547678.1"/>
    <property type="molecule type" value="Genomic_DNA"/>
</dbReference>
<evidence type="ECO:0000256" key="1">
    <source>
        <dbReference type="SAM" id="MobiDB-lite"/>
    </source>
</evidence>
<keyword evidence="2" id="KW-0812">Transmembrane</keyword>
<feature type="transmembrane region" description="Helical" evidence="2">
    <location>
        <begin position="39"/>
        <end position="59"/>
    </location>
</feature>
<dbReference type="EMBL" id="CAEZVO010000011">
    <property type="protein sequence ID" value="CAB4627542.1"/>
    <property type="molecule type" value="Genomic_DNA"/>
</dbReference>
<gene>
    <name evidence="3" type="ORF">UFOPK1561_00036</name>
    <name evidence="4" type="ORF">UFOPK2044_00160</name>
    <name evidence="5" type="ORF">UFOPK2165_00082</name>
</gene>